<keyword evidence="4" id="KW-0808">Transferase</keyword>
<dbReference type="EMBL" id="BNAL01000042">
    <property type="protein sequence ID" value="GHG10457.1"/>
    <property type="molecule type" value="Genomic_DNA"/>
</dbReference>
<dbReference type="InterPro" id="IPR011712">
    <property type="entry name" value="Sig_transdc_His_kin_sub3_dim/P"/>
</dbReference>
<keyword evidence="3" id="KW-0597">Phosphoprotein</keyword>
<dbReference type="SUPFAM" id="SSF55874">
    <property type="entry name" value="ATPase domain of HSP90 chaperone/DNA topoisomerase II/histidine kinase"/>
    <property type="match status" value="1"/>
</dbReference>
<name>A0ABQ3KB96_9DEIO</name>
<evidence type="ECO:0000313" key="11">
    <source>
        <dbReference type="EMBL" id="GHG10457.1"/>
    </source>
</evidence>
<gene>
    <name evidence="11" type="ORF">GCM10017783_23610</name>
</gene>
<keyword evidence="9" id="KW-0472">Membrane</keyword>
<organism evidence="11 12">
    <name type="scientific">Deinococcus piscis</name>
    <dbReference type="NCBI Taxonomy" id="394230"/>
    <lineage>
        <taxon>Bacteria</taxon>
        <taxon>Thermotogati</taxon>
        <taxon>Deinococcota</taxon>
        <taxon>Deinococci</taxon>
        <taxon>Deinococcales</taxon>
        <taxon>Deinococcaceae</taxon>
        <taxon>Deinococcus</taxon>
    </lineage>
</organism>
<dbReference type="Gene3D" id="1.20.5.1930">
    <property type="match status" value="1"/>
</dbReference>
<evidence type="ECO:0000256" key="6">
    <source>
        <dbReference type="ARBA" id="ARBA00022777"/>
    </source>
</evidence>
<evidence type="ECO:0000313" key="12">
    <source>
        <dbReference type="Proteomes" id="UP000632154"/>
    </source>
</evidence>
<dbReference type="Gene3D" id="3.30.565.10">
    <property type="entry name" value="Histidine kinase-like ATPase, C-terminal domain"/>
    <property type="match status" value="1"/>
</dbReference>
<comment type="caution">
    <text evidence="11">The sequence shown here is derived from an EMBL/GenBank/DDBJ whole genome shotgun (WGS) entry which is preliminary data.</text>
</comment>
<feature type="transmembrane region" description="Helical" evidence="9">
    <location>
        <begin position="58"/>
        <end position="74"/>
    </location>
</feature>
<dbReference type="Pfam" id="PF07730">
    <property type="entry name" value="HisKA_3"/>
    <property type="match status" value="1"/>
</dbReference>
<evidence type="ECO:0000256" key="8">
    <source>
        <dbReference type="ARBA" id="ARBA00023012"/>
    </source>
</evidence>
<dbReference type="PANTHER" id="PTHR24421:SF10">
    <property type="entry name" value="NITRATE_NITRITE SENSOR PROTEIN NARQ"/>
    <property type="match status" value="1"/>
</dbReference>
<protein>
    <recommendedName>
        <fullName evidence="2">histidine kinase</fullName>
        <ecNumber evidence="2">2.7.13.3</ecNumber>
    </recommendedName>
</protein>
<feature type="transmembrane region" description="Helical" evidence="9">
    <location>
        <begin position="125"/>
        <end position="143"/>
    </location>
</feature>
<evidence type="ECO:0000256" key="5">
    <source>
        <dbReference type="ARBA" id="ARBA00022741"/>
    </source>
</evidence>
<feature type="transmembrane region" description="Helical" evidence="9">
    <location>
        <begin position="86"/>
        <end position="113"/>
    </location>
</feature>
<evidence type="ECO:0000256" key="7">
    <source>
        <dbReference type="ARBA" id="ARBA00022840"/>
    </source>
</evidence>
<evidence type="ECO:0000256" key="3">
    <source>
        <dbReference type="ARBA" id="ARBA00022553"/>
    </source>
</evidence>
<dbReference type="CDD" id="cd16917">
    <property type="entry name" value="HATPase_UhpB-NarQ-NarX-like"/>
    <property type="match status" value="1"/>
</dbReference>
<keyword evidence="9" id="KW-1133">Transmembrane helix</keyword>
<keyword evidence="6" id="KW-0418">Kinase</keyword>
<feature type="transmembrane region" description="Helical" evidence="9">
    <location>
        <begin position="20"/>
        <end position="38"/>
    </location>
</feature>
<keyword evidence="7" id="KW-0067">ATP-binding</keyword>
<accession>A0ABQ3KB96</accession>
<dbReference type="InterPro" id="IPR050482">
    <property type="entry name" value="Sensor_HK_TwoCompSys"/>
</dbReference>
<reference evidence="12" key="1">
    <citation type="journal article" date="2019" name="Int. J. Syst. Evol. Microbiol.">
        <title>The Global Catalogue of Microorganisms (GCM) 10K type strain sequencing project: providing services to taxonomists for standard genome sequencing and annotation.</title>
        <authorList>
            <consortium name="The Broad Institute Genomics Platform"/>
            <consortium name="The Broad Institute Genome Sequencing Center for Infectious Disease"/>
            <person name="Wu L."/>
            <person name="Ma J."/>
        </authorList>
    </citation>
    <scope>NUCLEOTIDE SEQUENCE [LARGE SCALE GENOMIC DNA]</scope>
    <source>
        <strain evidence="12">CGMCC 1.18439</strain>
    </source>
</reference>
<evidence type="ECO:0000256" key="9">
    <source>
        <dbReference type="SAM" id="Phobius"/>
    </source>
</evidence>
<dbReference type="InterPro" id="IPR036890">
    <property type="entry name" value="HATPase_C_sf"/>
</dbReference>
<keyword evidence="12" id="KW-1185">Reference proteome</keyword>
<comment type="catalytic activity">
    <reaction evidence="1">
        <text>ATP + protein L-histidine = ADP + protein N-phospho-L-histidine.</text>
        <dbReference type="EC" id="2.7.13.3"/>
    </reaction>
</comment>
<dbReference type="RefSeq" id="WP_189643952.1">
    <property type="nucleotide sequence ID" value="NZ_BNAL01000042.1"/>
</dbReference>
<keyword evidence="8" id="KW-0902">Two-component regulatory system</keyword>
<evidence type="ECO:0000256" key="2">
    <source>
        <dbReference type="ARBA" id="ARBA00012438"/>
    </source>
</evidence>
<proteinExistence type="predicted"/>
<feature type="transmembrane region" description="Helical" evidence="9">
    <location>
        <begin position="163"/>
        <end position="183"/>
    </location>
</feature>
<sequence>MKFEHWWHEWYAERPTARAAVLFSGLNLLPILLFTLVFPPLRLDMQTLPVTDPAEITVRLLAAALAFSLIVWALRPGQRAGQELWALGGAALALTAFYAQFYPLSLLLAVLPLLLRVWLSFRRTLLVSLLVSVPVTALDAFLNHFVNAHAAPDWGRWLALLPWWLGFALVVNFYTLTAFEFAYREALLRRNLAALSEAHLEFASLSERARISRELHDTLGHHLMTARLNLQVLARQDLSPGARATLSTLEESNAAAVSDLRSAVRLLRPLSGERNLVDAVDKLLERPGVTFAVQGQELPLNEAQRLTLYRAAQESLSNALKHAPGHLLTLNLHFDEDGVRLEAINTAGPALGDPAGLGLAGLRERVTELGGTFSAGREGGCFRLSLHLPVQP</sequence>
<evidence type="ECO:0000256" key="4">
    <source>
        <dbReference type="ARBA" id="ARBA00022679"/>
    </source>
</evidence>
<dbReference type="Proteomes" id="UP000632154">
    <property type="component" value="Unassembled WGS sequence"/>
</dbReference>
<dbReference type="EC" id="2.7.13.3" evidence="2"/>
<keyword evidence="5" id="KW-0547">Nucleotide-binding</keyword>
<feature type="domain" description="Signal transduction histidine kinase subgroup 3 dimerisation and phosphoacceptor" evidence="10">
    <location>
        <begin position="207"/>
        <end position="269"/>
    </location>
</feature>
<keyword evidence="9" id="KW-0812">Transmembrane</keyword>
<evidence type="ECO:0000259" key="10">
    <source>
        <dbReference type="Pfam" id="PF07730"/>
    </source>
</evidence>
<dbReference type="PANTHER" id="PTHR24421">
    <property type="entry name" value="NITRATE/NITRITE SENSOR PROTEIN NARX-RELATED"/>
    <property type="match status" value="1"/>
</dbReference>
<evidence type="ECO:0000256" key="1">
    <source>
        <dbReference type="ARBA" id="ARBA00000085"/>
    </source>
</evidence>